<reference evidence="1" key="1">
    <citation type="submission" date="2020-03" db="EMBL/GenBank/DDBJ databases">
        <title>The deep terrestrial virosphere.</title>
        <authorList>
            <person name="Holmfeldt K."/>
            <person name="Nilsson E."/>
            <person name="Simone D."/>
            <person name="Lopez-Fernandez M."/>
            <person name="Wu X."/>
            <person name="de Brujin I."/>
            <person name="Lundin D."/>
            <person name="Andersson A."/>
            <person name="Bertilsson S."/>
            <person name="Dopson M."/>
        </authorList>
    </citation>
    <scope>NUCLEOTIDE SEQUENCE</scope>
    <source>
        <strain evidence="1">MM415B00360</strain>
    </source>
</reference>
<accession>A0A6M3JAY7</accession>
<protein>
    <submittedName>
        <fullName evidence="1">Uncharacterized protein</fullName>
    </submittedName>
</protein>
<gene>
    <name evidence="1" type="ORF">MM415B00360_0033</name>
</gene>
<name>A0A6M3JAY7_9ZZZZ</name>
<evidence type="ECO:0000313" key="1">
    <source>
        <dbReference type="EMBL" id="QJA66171.1"/>
    </source>
</evidence>
<dbReference type="EMBL" id="MT141550">
    <property type="protein sequence ID" value="QJA66171.1"/>
    <property type="molecule type" value="Genomic_DNA"/>
</dbReference>
<dbReference type="AlphaFoldDB" id="A0A6M3JAY7"/>
<sequence length="80" mass="9003">MTLKELHTKIEEILTLSPSYGNRVVLFWRGKKPNGDDAFGQAREIISCTLKMATGLTENCIVLSPILDFSDWKVPEDSYA</sequence>
<organism evidence="1">
    <name type="scientific">viral metagenome</name>
    <dbReference type="NCBI Taxonomy" id="1070528"/>
    <lineage>
        <taxon>unclassified sequences</taxon>
        <taxon>metagenomes</taxon>
        <taxon>organismal metagenomes</taxon>
    </lineage>
</organism>
<proteinExistence type="predicted"/>